<evidence type="ECO:0000256" key="3">
    <source>
        <dbReference type="ARBA" id="ARBA00022722"/>
    </source>
</evidence>
<evidence type="ECO:0000313" key="13">
    <source>
        <dbReference type="Proteomes" id="UP000053573"/>
    </source>
</evidence>
<keyword evidence="11" id="KW-0732">Signal</keyword>
<evidence type="ECO:0000256" key="6">
    <source>
        <dbReference type="ARBA" id="ARBA00023157"/>
    </source>
</evidence>
<feature type="signal peptide" evidence="11">
    <location>
        <begin position="1"/>
        <end position="26"/>
    </location>
</feature>
<sequence>MPSILTVRSSAIAFIFSQLLLSDVLATPTACPADSELSCHGSSQDTCCFNSPGGLLLLTQFWDTDPATGPADSWTIHGLWPDNCDGSYEQYCDKSREYSNITEIMEARGQPQTLNDMKTFWKDYKGDDESFWAHEWNKHGTCISTMEVACYSQYSDQEEVADYFQTTVDLFKQVDTYQTLKDSGIVPDSSKEYDLSEIQAAISAKHGQEVTLKCESGQLKEVWYFWNVRGSVQTGEWVSTRPAGSGSSCPKTGIKYLPKL</sequence>
<dbReference type="GO" id="GO:0006401">
    <property type="term" value="P:RNA catabolic process"/>
    <property type="evidence" value="ECO:0007669"/>
    <property type="project" value="TreeGrafter"/>
</dbReference>
<dbReference type="InterPro" id="IPR036430">
    <property type="entry name" value="RNase_T2-like_sf"/>
</dbReference>
<dbReference type="Proteomes" id="UP000053573">
    <property type="component" value="Unassembled WGS sequence"/>
</dbReference>
<feature type="active site" evidence="9">
    <location>
        <position position="77"/>
    </location>
</feature>
<evidence type="ECO:0000256" key="4">
    <source>
        <dbReference type="ARBA" id="ARBA00022759"/>
    </source>
</evidence>
<evidence type="ECO:0000256" key="1">
    <source>
        <dbReference type="ARBA" id="ARBA00007469"/>
    </source>
</evidence>
<dbReference type="GO" id="GO:0033897">
    <property type="term" value="F:ribonuclease T2 activity"/>
    <property type="evidence" value="ECO:0007669"/>
    <property type="project" value="UniProtKB-EC"/>
</dbReference>
<dbReference type="FunFam" id="3.90.730.10:FF:000004">
    <property type="entry name" value="Ribonuclease T2-like"/>
    <property type="match status" value="1"/>
</dbReference>
<evidence type="ECO:0000256" key="2">
    <source>
        <dbReference type="ARBA" id="ARBA00012571"/>
    </source>
</evidence>
<name>A0A0H1BRI0_9EURO</name>
<dbReference type="PANTHER" id="PTHR11240">
    <property type="entry name" value="RIBONUCLEASE T2"/>
    <property type="match status" value="1"/>
</dbReference>
<dbReference type="GO" id="GO:0016787">
    <property type="term" value="F:hydrolase activity"/>
    <property type="evidence" value="ECO:0007669"/>
    <property type="project" value="UniProtKB-KW"/>
</dbReference>
<evidence type="ECO:0000256" key="5">
    <source>
        <dbReference type="ARBA" id="ARBA00022801"/>
    </source>
</evidence>
<dbReference type="OrthoDB" id="435754at2759"/>
<dbReference type="PROSITE" id="PS00530">
    <property type="entry name" value="RNASE_T2_1"/>
    <property type="match status" value="1"/>
</dbReference>
<dbReference type="InterPro" id="IPR018188">
    <property type="entry name" value="RNase_T2_His_AS_1"/>
</dbReference>
<dbReference type="PANTHER" id="PTHR11240:SF22">
    <property type="entry name" value="RIBONUCLEASE T2"/>
    <property type="match status" value="1"/>
</dbReference>
<reference evidence="13" key="1">
    <citation type="journal article" date="2015" name="PLoS Genet.">
        <title>The dynamic genome and transcriptome of the human fungal pathogen Blastomyces and close relative Emmonsia.</title>
        <authorList>
            <person name="Munoz J.F."/>
            <person name="Gauthier G.M."/>
            <person name="Desjardins C.A."/>
            <person name="Gallo J.E."/>
            <person name="Holder J."/>
            <person name="Sullivan T.D."/>
            <person name="Marty A.J."/>
            <person name="Carmen J.C."/>
            <person name="Chen Z."/>
            <person name="Ding L."/>
            <person name="Gujja S."/>
            <person name="Magrini V."/>
            <person name="Misas E."/>
            <person name="Mitreva M."/>
            <person name="Priest M."/>
            <person name="Saif S."/>
            <person name="Whiston E.A."/>
            <person name="Young S."/>
            <person name="Zeng Q."/>
            <person name="Goldman W.E."/>
            <person name="Mardis E.R."/>
            <person name="Taylor J.W."/>
            <person name="McEwen J.G."/>
            <person name="Clay O.K."/>
            <person name="Klein B.S."/>
            <person name="Cuomo C.A."/>
        </authorList>
    </citation>
    <scope>NUCLEOTIDE SEQUENCE [LARGE SCALE GENOMIC DNA]</scope>
    <source>
        <strain evidence="13">UAMH 139</strain>
    </source>
</reference>
<feature type="active site" evidence="9">
    <location>
        <position position="135"/>
    </location>
</feature>
<dbReference type="Pfam" id="PF00445">
    <property type="entry name" value="Ribonuclease_T2"/>
    <property type="match status" value="1"/>
</dbReference>
<protein>
    <recommendedName>
        <fullName evidence="2">ribonuclease T2</fullName>
        <ecNumber evidence="2">4.6.1.19</ecNumber>
    </recommendedName>
</protein>
<keyword evidence="4" id="KW-0255">Endonuclease</keyword>
<dbReference type="PROSITE" id="PS00531">
    <property type="entry name" value="RNASE_T2_2"/>
    <property type="match status" value="1"/>
</dbReference>
<dbReference type="SUPFAM" id="SSF55895">
    <property type="entry name" value="Ribonuclease Rh-like"/>
    <property type="match status" value="1"/>
</dbReference>
<keyword evidence="6" id="KW-1015">Disulfide bond</keyword>
<organism evidence="12 13">
    <name type="scientific">Blastomyces silverae</name>
    <dbReference type="NCBI Taxonomy" id="2060906"/>
    <lineage>
        <taxon>Eukaryota</taxon>
        <taxon>Fungi</taxon>
        <taxon>Dikarya</taxon>
        <taxon>Ascomycota</taxon>
        <taxon>Pezizomycotina</taxon>
        <taxon>Eurotiomycetes</taxon>
        <taxon>Eurotiomycetidae</taxon>
        <taxon>Onygenales</taxon>
        <taxon>Ajellomycetaceae</taxon>
        <taxon>Blastomyces</taxon>
    </lineage>
</organism>
<accession>A0A0H1BRI0</accession>
<dbReference type="GO" id="GO:0005576">
    <property type="term" value="C:extracellular region"/>
    <property type="evidence" value="ECO:0007669"/>
    <property type="project" value="TreeGrafter"/>
</dbReference>
<keyword evidence="8" id="KW-0456">Lyase</keyword>
<dbReference type="EMBL" id="LDEV01000218">
    <property type="protein sequence ID" value="KLJ13617.1"/>
    <property type="molecule type" value="Genomic_DNA"/>
</dbReference>
<gene>
    <name evidence="12" type="ORF">EMPG_11453</name>
</gene>
<feature type="chain" id="PRO_5005199509" description="ribonuclease T2" evidence="11">
    <location>
        <begin position="27"/>
        <end position="260"/>
    </location>
</feature>
<keyword evidence="5" id="KW-0378">Hydrolase</keyword>
<dbReference type="CDD" id="cd01061">
    <property type="entry name" value="RNase_T2_euk"/>
    <property type="match status" value="1"/>
</dbReference>
<feature type="active site" evidence="9">
    <location>
        <position position="139"/>
    </location>
</feature>
<dbReference type="GO" id="GO:0003723">
    <property type="term" value="F:RNA binding"/>
    <property type="evidence" value="ECO:0007669"/>
    <property type="project" value="InterPro"/>
</dbReference>
<keyword evidence="7" id="KW-0325">Glycoprotein</keyword>
<evidence type="ECO:0000313" key="12">
    <source>
        <dbReference type="EMBL" id="KLJ13617.1"/>
    </source>
</evidence>
<evidence type="ECO:0000256" key="11">
    <source>
        <dbReference type="SAM" id="SignalP"/>
    </source>
</evidence>
<dbReference type="EC" id="4.6.1.19" evidence="2"/>
<dbReference type="AlphaFoldDB" id="A0A0H1BRI0"/>
<dbReference type="InterPro" id="IPR001568">
    <property type="entry name" value="RNase_T2-like"/>
</dbReference>
<evidence type="ECO:0000256" key="10">
    <source>
        <dbReference type="RuleBase" id="RU004328"/>
    </source>
</evidence>
<dbReference type="Gene3D" id="3.90.730.10">
    <property type="entry name" value="Ribonuclease T2-like"/>
    <property type="match status" value="1"/>
</dbReference>
<proteinExistence type="inferred from homology"/>
<comment type="similarity">
    <text evidence="1 10">Belongs to the RNase T2 family.</text>
</comment>
<dbReference type="InterPro" id="IPR033130">
    <property type="entry name" value="RNase_T2_His_AS_2"/>
</dbReference>
<evidence type="ECO:0000256" key="9">
    <source>
        <dbReference type="PIRSR" id="PIRSR633697-1"/>
    </source>
</evidence>
<keyword evidence="3" id="KW-0540">Nuclease</keyword>
<comment type="caution">
    <text evidence="12">The sequence shown here is derived from an EMBL/GenBank/DDBJ whole genome shotgun (WGS) entry which is preliminary data.</text>
</comment>
<evidence type="ECO:0000256" key="8">
    <source>
        <dbReference type="ARBA" id="ARBA00023239"/>
    </source>
</evidence>
<keyword evidence="13" id="KW-1185">Reference proteome</keyword>
<dbReference type="InterPro" id="IPR033697">
    <property type="entry name" value="Ribonuclease_T2_eukaryotic"/>
</dbReference>
<evidence type="ECO:0000256" key="7">
    <source>
        <dbReference type="ARBA" id="ARBA00023180"/>
    </source>
</evidence>